<protein>
    <submittedName>
        <fullName evidence="2">Uncharacterized protein</fullName>
    </submittedName>
</protein>
<reference evidence="2 3" key="1">
    <citation type="journal article" date="2019" name="Nat. Ecol. Evol.">
        <title>Megaphylogeny resolves global patterns of mushroom evolution.</title>
        <authorList>
            <person name="Varga T."/>
            <person name="Krizsan K."/>
            <person name="Foldi C."/>
            <person name="Dima B."/>
            <person name="Sanchez-Garcia M."/>
            <person name="Sanchez-Ramirez S."/>
            <person name="Szollosi G.J."/>
            <person name="Szarkandi J.G."/>
            <person name="Papp V."/>
            <person name="Albert L."/>
            <person name="Andreopoulos W."/>
            <person name="Angelini C."/>
            <person name="Antonin V."/>
            <person name="Barry K.W."/>
            <person name="Bougher N.L."/>
            <person name="Buchanan P."/>
            <person name="Buyck B."/>
            <person name="Bense V."/>
            <person name="Catcheside P."/>
            <person name="Chovatia M."/>
            <person name="Cooper J."/>
            <person name="Damon W."/>
            <person name="Desjardin D."/>
            <person name="Finy P."/>
            <person name="Geml J."/>
            <person name="Haridas S."/>
            <person name="Hughes K."/>
            <person name="Justo A."/>
            <person name="Karasinski D."/>
            <person name="Kautmanova I."/>
            <person name="Kiss B."/>
            <person name="Kocsube S."/>
            <person name="Kotiranta H."/>
            <person name="LaButti K.M."/>
            <person name="Lechner B.E."/>
            <person name="Liimatainen K."/>
            <person name="Lipzen A."/>
            <person name="Lukacs Z."/>
            <person name="Mihaltcheva S."/>
            <person name="Morgado L.N."/>
            <person name="Niskanen T."/>
            <person name="Noordeloos M.E."/>
            <person name="Ohm R.A."/>
            <person name="Ortiz-Santana B."/>
            <person name="Ovrebo C."/>
            <person name="Racz N."/>
            <person name="Riley R."/>
            <person name="Savchenko A."/>
            <person name="Shiryaev A."/>
            <person name="Soop K."/>
            <person name="Spirin V."/>
            <person name="Szebenyi C."/>
            <person name="Tomsovsky M."/>
            <person name="Tulloss R.E."/>
            <person name="Uehling J."/>
            <person name="Grigoriev I.V."/>
            <person name="Vagvolgyi C."/>
            <person name="Papp T."/>
            <person name="Martin F.M."/>
            <person name="Miettinen O."/>
            <person name="Hibbett D.S."/>
            <person name="Nagy L.G."/>
        </authorList>
    </citation>
    <scope>NUCLEOTIDE SEQUENCE [LARGE SCALE GENOMIC DNA]</scope>
    <source>
        <strain evidence="2 3">CBS 962.96</strain>
    </source>
</reference>
<dbReference type="Proteomes" id="UP000297245">
    <property type="component" value="Unassembled WGS sequence"/>
</dbReference>
<proteinExistence type="predicted"/>
<sequence>MRFSFLRTTLLFVCSAAFFTDVTKANPVSVLGGLAERDTTTATAPQTLISRVQGTLNNLESRVNGITPQIDAVINRPAQPNNNGSNGGILEELQSLVNEVAQAINDATGVIDTILSGGGGISCSAPGVNQACQQIGQQITQIIQQITEPFTPYLNNGGNQRKRQEGEDPELTQGQVQGLLNPLNNPISGLLEAVFGILDGLLYIVDNLLGIVLYVLNQLAWDLVYNTLQL</sequence>
<name>A0A4S8KQZ9_DENBC</name>
<accession>A0A4S8KQZ9</accession>
<evidence type="ECO:0000256" key="1">
    <source>
        <dbReference type="SAM" id="SignalP"/>
    </source>
</evidence>
<organism evidence="2 3">
    <name type="scientific">Dendrothele bispora (strain CBS 962.96)</name>
    <dbReference type="NCBI Taxonomy" id="1314807"/>
    <lineage>
        <taxon>Eukaryota</taxon>
        <taxon>Fungi</taxon>
        <taxon>Dikarya</taxon>
        <taxon>Basidiomycota</taxon>
        <taxon>Agaricomycotina</taxon>
        <taxon>Agaricomycetes</taxon>
        <taxon>Agaricomycetidae</taxon>
        <taxon>Agaricales</taxon>
        <taxon>Agaricales incertae sedis</taxon>
        <taxon>Dendrothele</taxon>
    </lineage>
</organism>
<evidence type="ECO:0000313" key="2">
    <source>
        <dbReference type="EMBL" id="THU78162.1"/>
    </source>
</evidence>
<feature type="chain" id="PRO_5020294485" evidence="1">
    <location>
        <begin position="26"/>
        <end position="230"/>
    </location>
</feature>
<keyword evidence="1" id="KW-0732">Signal</keyword>
<feature type="signal peptide" evidence="1">
    <location>
        <begin position="1"/>
        <end position="25"/>
    </location>
</feature>
<keyword evidence="3" id="KW-1185">Reference proteome</keyword>
<dbReference type="EMBL" id="ML180250">
    <property type="protein sequence ID" value="THU78162.1"/>
    <property type="molecule type" value="Genomic_DNA"/>
</dbReference>
<gene>
    <name evidence="2" type="ORF">K435DRAFT_973646</name>
</gene>
<evidence type="ECO:0000313" key="3">
    <source>
        <dbReference type="Proteomes" id="UP000297245"/>
    </source>
</evidence>
<dbReference type="AlphaFoldDB" id="A0A4S8KQZ9"/>